<keyword evidence="1" id="KW-0732">Signal</keyword>
<gene>
    <name evidence="2" type="ORF">AYO21_03194</name>
</gene>
<feature type="chain" id="PRO_5008061139" evidence="1">
    <location>
        <begin position="21"/>
        <end position="179"/>
    </location>
</feature>
<feature type="signal peptide" evidence="1">
    <location>
        <begin position="1"/>
        <end position="20"/>
    </location>
</feature>
<name>A0A177FHE2_9EURO</name>
<evidence type="ECO:0000256" key="1">
    <source>
        <dbReference type="SAM" id="SignalP"/>
    </source>
</evidence>
<evidence type="ECO:0000313" key="3">
    <source>
        <dbReference type="Proteomes" id="UP000077002"/>
    </source>
</evidence>
<evidence type="ECO:0000313" key="2">
    <source>
        <dbReference type="EMBL" id="OAG42609.1"/>
    </source>
</evidence>
<keyword evidence="3" id="KW-1185">Reference proteome</keyword>
<organism evidence="2 3">
    <name type="scientific">Fonsecaea monophora</name>
    <dbReference type="NCBI Taxonomy" id="254056"/>
    <lineage>
        <taxon>Eukaryota</taxon>
        <taxon>Fungi</taxon>
        <taxon>Dikarya</taxon>
        <taxon>Ascomycota</taxon>
        <taxon>Pezizomycotina</taxon>
        <taxon>Eurotiomycetes</taxon>
        <taxon>Chaetothyriomycetidae</taxon>
        <taxon>Chaetothyriales</taxon>
        <taxon>Herpotrichiellaceae</taxon>
        <taxon>Fonsecaea</taxon>
    </lineage>
</organism>
<dbReference type="OrthoDB" id="4153500at2759"/>
<protein>
    <submittedName>
        <fullName evidence="2">Uncharacterized protein</fullName>
    </submittedName>
</protein>
<dbReference type="Proteomes" id="UP000077002">
    <property type="component" value="Unassembled WGS sequence"/>
</dbReference>
<dbReference type="AlphaFoldDB" id="A0A177FHE2"/>
<reference evidence="2 3" key="1">
    <citation type="submission" date="2016-03" db="EMBL/GenBank/DDBJ databases">
        <title>Draft genome sequence of the Fonsecaea monophora CBS 269.37.</title>
        <authorList>
            <person name="Bombassaro A."/>
            <person name="Vinicius W.A."/>
            <person name="De Hoog S."/>
            <person name="Sun J."/>
            <person name="Souza E.M."/>
            <person name="Raittz R.T."/>
            <person name="Costa F."/>
            <person name="Leao A.C."/>
            <person name="Tadra-Sfeir M.Z."/>
            <person name="Baura V."/>
            <person name="Balsanelli E."/>
            <person name="Pedrosa F.O."/>
            <person name="Moreno L.F."/>
            <person name="Steffens M.B."/>
            <person name="Xi L."/>
            <person name="Bocca A.L."/>
            <person name="Felipe M.S."/>
            <person name="Teixeira M."/>
            <person name="Telles Filho F.Q."/>
            <person name="Azevedo C.M."/>
            <person name="Gomes R."/>
            <person name="Vicente V.A."/>
        </authorList>
    </citation>
    <scope>NUCLEOTIDE SEQUENCE [LARGE SCALE GENOMIC DNA]</scope>
    <source>
        <strain evidence="2 3">CBS 269.37</strain>
    </source>
</reference>
<comment type="caution">
    <text evidence="2">The sequence shown here is derived from an EMBL/GenBank/DDBJ whole genome shotgun (WGS) entry which is preliminary data.</text>
</comment>
<dbReference type="RefSeq" id="XP_022514561.1">
    <property type="nucleotide sequence ID" value="XM_022653168.1"/>
</dbReference>
<dbReference type="EMBL" id="LVKK01000015">
    <property type="protein sequence ID" value="OAG42609.1"/>
    <property type="molecule type" value="Genomic_DNA"/>
</dbReference>
<sequence length="179" mass="18446">MQLLASSIALLAHQTLGVSAAALKARDYKLTHTQIDYNLAEDDSQLATCGSKLHTRGDDTLPLGLTSITIGTVTTATGTTVPLTVPYSLSRDPTVSLRGSGTTVFDSPLRSATLVSSVVHDSSFAAFSSAECIFYTGSVNLGQGASACVGGIVTSASTHDDGSKVTFDEVVVCTTCSYS</sequence>
<proteinExistence type="predicted"/>
<dbReference type="GeneID" id="34598365"/>
<accession>A0A177FHE2</accession>